<dbReference type="Proteomes" id="UP000207597">
    <property type="component" value="Segment"/>
</dbReference>
<evidence type="ECO:0000313" key="2">
    <source>
        <dbReference type="Proteomes" id="UP000207597"/>
    </source>
</evidence>
<name>A0A0U1ZUJ9_9CAUD</name>
<dbReference type="KEGG" id="vg:28802299"/>
<reference evidence="1 2" key="1">
    <citation type="journal article" date="2016" name="Virus Genes">
        <title>Genomic analysis of Staphylococcus phage Stau2 isolated from medical specimen.</title>
        <authorList>
            <person name="Hsieh S.E."/>
            <person name="Tseng Y.H."/>
            <person name="Lo H.H."/>
            <person name="Chen S.T."/>
            <person name="Wu C.N."/>
        </authorList>
    </citation>
    <scope>NUCLEOTIDE SEQUENCE [LARGE SCALE GENOMIC DNA]</scope>
</reference>
<evidence type="ECO:0000313" key="1">
    <source>
        <dbReference type="EMBL" id="AKA61337.1"/>
    </source>
</evidence>
<sequence length="160" mass="18807">MEIHLDTLDFNELTLKDNNGNTQTFNIHDELKLSEYTIQDEMYQQSSKFAWWASLKERVSNYAEAEQRKLEKIGAQLNLQIRAQYEQQGKKPTKDQVESAVFLSDEYQQQAQVVEAWNYREKQLHYIVKAFETRTTMLVQISAELRQTNKNGGITNPFTH</sequence>
<keyword evidence="2" id="KW-1185">Reference proteome</keyword>
<proteinExistence type="predicted"/>
<dbReference type="EMBL" id="KP881332">
    <property type="protein sequence ID" value="AKA61337.1"/>
    <property type="molecule type" value="Genomic_DNA"/>
</dbReference>
<dbReference type="GeneID" id="28802299"/>
<protein>
    <submittedName>
        <fullName evidence="1">Uncharacterized protein</fullName>
    </submittedName>
</protein>
<accession>A0A0U1ZUJ9</accession>
<gene>
    <name evidence="1" type="ORF">Stau2_86</name>
</gene>
<dbReference type="RefSeq" id="YP_009275843.1">
    <property type="nucleotide sequence ID" value="NC_030933.1"/>
</dbReference>
<organism evidence="1 2">
    <name type="scientific">Staphylococcus phage Stau2</name>
    <dbReference type="NCBI Taxonomy" id="1200862"/>
    <lineage>
        <taxon>Viruses</taxon>
        <taxon>Duplodnaviria</taxon>
        <taxon>Heunggongvirae</taxon>
        <taxon>Uroviricota</taxon>
        <taxon>Caudoviricetes</taxon>
        <taxon>Herelleviridae</taxon>
        <taxon>Twortvirinae</taxon>
        <taxon>Silviavirus</taxon>
        <taxon>Silviavirus stau2</taxon>
    </lineage>
</organism>